<evidence type="ECO:0000313" key="1">
    <source>
        <dbReference type="Proteomes" id="UP000887565"/>
    </source>
</evidence>
<organism evidence="1 2">
    <name type="scientific">Romanomermis culicivorax</name>
    <name type="common">Nematode worm</name>
    <dbReference type="NCBI Taxonomy" id="13658"/>
    <lineage>
        <taxon>Eukaryota</taxon>
        <taxon>Metazoa</taxon>
        <taxon>Ecdysozoa</taxon>
        <taxon>Nematoda</taxon>
        <taxon>Enoplea</taxon>
        <taxon>Dorylaimia</taxon>
        <taxon>Mermithida</taxon>
        <taxon>Mermithoidea</taxon>
        <taxon>Mermithidae</taxon>
        <taxon>Romanomermis</taxon>
    </lineage>
</organism>
<proteinExistence type="predicted"/>
<dbReference type="AlphaFoldDB" id="A0A915HUZ8"/>
<keyword evidence="1" id="KW-1185">Reference proteome</keyword>
<evidence type="ECO:0000313" key="2">
    <source>
        <dbReference type="WBParaSite" id="nRc.2.0.1.t05237-RA"/>
    </source>
</evidence>
<sequence length="144" mass="16740">MYNASSGKPANHLQDTTDQYRTRYILIKCSTKADGSFCYIAVSNLFKSMENWIERFKKPDSQNMILTKQKIRENHDVIMISDIALKILSQHATMYCIPHRRLYKIHGLVCMHCIGRHLGLSAYHTFLDHCNSTPADKRPKRPKE</sequence>
<accession>A0A915HUZ8</accession>
<protein>
    <submittedName>
        <fullName evidence="2">Uncharacterized protein</fullName>
    </submittedName>
</protein>
<dbReference type="WBParaSite" id="nRc.2.0.1.t05237-RA">
    <property type="protein sequence ID" value="nRc.2.0.1.t05237-RA"/>
    <property type="gene ID" value="nRc.2.0.1.g05237"/>
</dbReference>
<dbReference type="Proteomes" id="UP000887565">
    <property type="component" value="Unplaced"/>
</dbReference>
<reference evidence="2" key="1">
    <citation type="submission" date="2022-11" db="UniProtKB">
        <authorList>
            <consortium name="WormBaseParasite"/>
        </authorList>
    </citation>
    <scope>IDENTIFICATION</scope>
</reference>
<name>A0A915HUZ8_ROMCU</name>